<dbReference type="Proteomes" id="UP001305414">
    <property type="component" value="Unassembled WGS sequence"/>
</dbReference>
<proteinExistence type="predicted"/>
<feature type="compositionally biased region" description="Low complexity" evidence="1">
    <location>
        <begin position="85"/>
        <end position="94"/>
    </location>
</feature>
<dbReference type="AlphaFoldDB" id="A0AAN7URS5"/>
<feature type="compositionally biased region" description="Basic and acidic residues" evidence="1">
    <location>
        <begin position="37"/>
        <end position="49"/>
    </location>
</feature>
<comment type="caution">
    <text evidence="2">The sequence shown here is derived from an EMBL/GenBank/DDBJ whole genome shotgun (WGS) entry which is preliminary data.</text>
</comment>
<protein>
    <submittedName>
        <fullName evidence="2">Uncharacterized protein</fullName>
    </submittedName>
</protein>
<gene>
    <name evidence="2" type="ORF">RRF57_013425</name>
</gene>
<feature type="compositionally biased region" description="Basic and acidic residues" evidence="1">
    <location>
        <begin position="1"/>
        <end position="20"/>
    </location>
</feature>
<dbReference type="EMBL" id="JAWHQM010000280">
    <property type="protein sequence ID" value="KAK5637710.1"/>
    <property type="molecule type" value="Genomic_DNA"/>
</dbReference>
<evidence type="ECO:0000256" key="1">
    <source>
        <dbReference type="SAM" id="MobiDB-lite"/>
    </source>
</evidence>
<keyword evidence="3" id="KW-1185">Reference proteome</keyword>
<accession>A0AAN7URS5</accession>
<organism evidence="2 3">
    <name type="scientific">Xylaria bambusicola</name>
    <dbReference type="NCBI Taxonomy" id="326684"/>
    <lineage>
        <taxon>Eukaryota</taxon>
        <taxon>Fungi</taxon>
        <taxon>Dikarya</taxon>
        <taxon>Ascomycota</taxon>
        <taxon>Pezizomycotina</taxon>
        <taxon>Sordariomycetes</taxon>
        <taxon>Xylariomycetidae</taxon>
        <taxon>Xylariales</taxon>
        <taxon>Xylariaceae</taxon>
        <taxon>Xylaria</taxon>
    </lineage>
</organism>
<name>A0AAN7URS5_9PEZI</name>
<feature type="compositionally biased region" description="Basic and acidic residues" evidence="1">
    <location>
        <begin position="64"/>
        <end position="79"/>
    </location>
</feature>
<reference evidence="2 3" key="1">
    <citation type="submission" date="2023-10" db="EMBL/GenBank/DDBJ databases">
        <title>Draft genome sequence of Xylaria bambusicola isolate GMP-LS, the root and basal stem rot pathogen of sugarcane in Indonesia.</title>
        <authorList>
            <person name="Selvaraj P."/>
            <person name="Muralishankar V."/>
            <person name="Muruganantham S."/>
            <person name="Sp S."/>
            <person name="Haryani S."/>
            <person name="Lau K.J.X."/>
            <person name="Naqvi N.I."/>
        </authorList>
    </citation>
    <scope>NUCLEOTIDE SEQUENCE [LARGE SCALE GENOMIC DNA]</scope>
    <source>
        <strain evidence="2">GMP-LS</strain>
    </source>
</reference>
<evidence type="ECO:0000313" key="2">
    <source>
        <dbReference type="EMBL" id="KAK5637710.1"/>
    </source>
</evidence>
<feature type="region of interest" description="Disordered" evidence="1">
    <location>
        <begin position="1"/>
        <end position="94"/>
    </location>
</feature>
<sequence length="189" mass="21353">MYRNTRISEDVIKPRPDARNRGFRPFTSAETGSTRALDTRNGEHHHKTESSYTPYLRESAVPEENGRSRNWHESSKVGTDRYMGTSTSSTQSTTLDFEKVKLSPRKYMHPKGGDSGLAKISTMRDHAVAQPPDLMLQSDCARDLKRAIHQRYGKDPRHQVDRKFDYSRVGTSKKISQNGNGVLCKVIGG</sequence>
<evidence type="ECO:0000313" key="3">
    <source>
        <dbReference type="Proteomes" id="UP001305414"/>
    </source>
</evidence>